<dbReference type="Proteomes" id="UP000266841">
    <property type="component" value="Unassembled WGS sequence"/>
</dbReference>
<feature type="compositionally biased region" description="Polar residues" evidence="1">
    <location>
        <begin position="901"/>
        <end position="911"/>
    </location>
</feature>
<keyword evidence="3" id="KW-1185">Reference proteome</keyword>
<organism evidence="2 3">
    <name type="scientific">Thalassiosira oceanica</name>
    <name type="common">Marine diatom</name>
    <dbReference type="NCBI Taxonomy" id="159749"/>
    <lineage>
        <taxon>Eukaryota</taxon>
        <taxon>Sar</taxon>
        <taxon>Stramenopiles</taxon>
        <taxon>Ochrophyta</taxon>
        <taxon>Bacillariophyta</taxon>
        <taxon>Coscinodiscophyceae</taxon>
        <taxon>Thalassiosirophycidae</taxon>
        <taxon>Thalassiosirales</taxon>
        <taxon>Thalassiosiraceae</taxon>
        <taxon>Thalassiosira</taxon>
    </lineage>
</organism>
<evidence type="ECO:0000313" key="3">
    <source>
        <dbReference type="Proteomes" id="UP000266841"/>
    </source>
</evidence>
<proteinExistence type="predicted"/>
<reference evidence="2 3" key="1">
    <citation type="journal article" date="2012" name="Genome Biol.">
        <title>Genome and low-iron response of an oceanic diatom adapted to chronic iron limitation.</title>
        <authorList>
            <person name="Lommer M."/>
            <person name="Specht M."/>
            <person name="Roy A.S."/>
            <person name="Kraemer L."/>
            <person name="Andreson R."/>
            <person name="Gutowska M.A."/>
            <person name="Wolf J."/>
            <person name="Bergner S.V."/>
            <person name="Schilhabel M.B."/>
            <person name="Klostermeier U.C."/>
            <person name="Beiko R.G."/>
            <person name="Rosenstiel P."/>
            <person name="Hippler M."/>
            <person name="Laroche J."/>
        </authorList>
    </citation>
    <scope>NUCLEOTIDE SEQUENCE [LARGE SCALE GENOMIC DNA]</scope>
    <source>
        <strain evidence="2 3">CCMP1005</strain>
    </source>
</reference>
<feature type="region of interest" description="Disordered" evidence="1">
    <location>
        <begin position="699"/>
        <end position="776"/>
    </location>
</feature>
<feature type="region of interest" description="Disordered" evidence="1">
    <location>
        <begin position="900"/>
        <end position="953"/>
    </location>
</feature>
<feature type="compositionally biased region" description="Basic and acidic residues" evidence="1">
    <location>
        <begin position="728"/>
        <end position="740"/>
    </location>
</feature>
<evidence type="ECO:0000256" key="1">
    <source>
        <dbReference type="SAM" id="MobiDB-lite"/>
    </source>
</evidence>
<protein>
    <submittedName>
        <fullName evidence="2">Uncharacterized protein</fullName>
    </submittedName>
</protein>
<feature type="compositionally biased region" description="Basic and acidic residues" evidence="1">
    <location>
        <begin position="933"/>
        <end position="946"/>
    </location>
</feature>
<name>K0QZS7_THAOC</name>
<sequence>PGYSPGYHSVPFYASSTDVLAAPMALAVGIEQQASVLSTMDYARGHRVGSSVLSAIHSVVPGGGYFSITRFAWTTAQPQRPLTYPLSNADGCEGARRDGGVCLRSGAGDHHNMSNEVKVRATDFLSSSSAPLDAQLLATYPTDTEDGRARSVRDRSVSSVLVVDNETGRPVIRQFFAVSSITPHGGGPPTLVGNAHQRQLAPFAVSGPIFVSVPLVKPKASCSPEDLKQGIAFSLGDIPVDAYEADDAGFIAIRAFTDPVVTFAPCSLLMGYDNKTSYDFRPVSPETQAALSMTGATRLAHWLDSMHRFCDNNGAVGRASQVVYESLKAAGRIPSTLTVPVESRSDPSVLIQQLPPESSDSKQVEAIFGAVPISQLAPPAAAPGPAVQMQTVHLYNAADEQENKMLSDAALTDQGVYISLEWDPVTDDFKPGGKFLDLTPGWQQVRAGKGKAAQQALAVNLFDEVIDSINEECTSPLSWMCRAVPPQVVAAIVNGSLQKSVEEPHGKQGTTLGFFHLLKQGGDALAEHIKQCHIKLGEGKSIDSQQQDVPLVKDFNDITYALAMDIQIAKGIVQCDDPRHLPLVSTEGTDYFRFFRCNHDVADWMEKYASDMPHLEYYIMRRYADYRACVNEVAMSRKARAAVASRNVAAYPREKLRAATKDLHNFRAKVSSKVREKAPWPLTSMDRDTPLLLQGAKYAASPVKKKRANATTGATTPVRDTPAVTFDPRVDVREQPRRDNQPPAVSLRNRDRDRYGRRDRDRSRDRHGGGGAYRQHEFDTPNGCLVLAAHADANTVILPGGLSRSFNPDFLVYGRRPTPDASLVKVSIGKWDSSDLDKLVAHVRASGGKLKFASHHADVARLASLNKIPADLMMAPPGTTSALPGPGFGRAYSIRVRRDSSTASAGLSPSTAAPHFGSARPPVQPSGLVPPGEHQRPVREIQRQNRVESSPVIPRQPTRAELYRQRPQSLLRTYTSEGTFHNAAFILVKNDYLAPAELRAVSQVSKAHHRLVTSVPKLKRVDFTPLREPRLDYASQKAIDPARVVMMDALAVHYDLDLGLVMRWLGGEYTAAWRLPALNELIDDLQGLLSEEDIAHVHRIITGDVPAELNYHESAKNKFHHINSKRHPSLDVYPEVMTKALNKEERNSHIMPFSSWIVQMSQVCHHVPQMVIYKNGKGRVIWNGTSKSWAWVETMNEVSATLEEADVTFGDTLPRFFKYIYNMRISYPDEDIALGYLDISSCFRFPRIFPDLIGAFGFVHDDLFFASNAHVFGHSTSASSWDPLRRAIEALAKQYFHDDSLVHKYADLLDEIQFNQESTQGVQFARARSCPLNQGVFDEHGHQLPTPHHFYVDDNLIAATWRYIRRVLAAAMEATFRVCGAADERFRPSALNRDKLRALVVAYRAILLGFQFDTRLMTVGITSDFRAELVTLLTQTWHAGRQSFSVPELETLVGKLGRVGQIFPPIYHVLGQLYASLGYALRQNGRWLYGSNKEYRQLMKEIRRERGKSVSSVEQRRVNFAVSVAAKRQHGCDRRYRMPPSFQQELGFLRDIITDDTVELSSHLGALVPRTPEWDAAGDACKSSGGGWSTSLRFWWYWHFPSDVEARARLPSATSKGFICINCLETVVIIINLAAAIVVCATDGLDTSYIPILLNYCDNTSACSWVTKRCRGGLIGRALGRLFMVESVPSVRPIGLPSQAAALDAARSMLSGSDGVKEAQAYRSRRAHWLNFVVHWGYGDSHKTNDPRIIGPLLLGFVAANLKGWTILSMRSNYAKKYHVTVGTIEKYLGSINQYYEVELKLRKIWHKKDASQASELLARWEKYDKVAQQRQRVPDKVFAELERLSTLSGPFGFHMAMWRWSLLASRGGFRVQEYAQDSPDLDPTQYRYYVLPDGRKILRAFSLRNFHFYNEDGIEFPSLPSRDLRDTVAKVGTEFDFQINLQNGQIILHGRNVQFPQYDFVSTALDIVDMALALGLGPEDPLAVYQHSDGTTKCITSDDMTSYLRTVTQSVYPSIGSAQLKLISSHSWRVTACVLLHEAGKDGSYIKLRLRWKSHCFEIYLRNSDIIVSQHEEALAPFYDRIKQVALESTGLLEPAADIVGVPVVSDVEIDDEDPDFDITADI</sequence>
<feature type="non-terminal residue" evidence="2">
    <location>
        <position position="1"/>
    </location>
</feature>
<dbReference type="InterPro" id="IPR013762">
    <property type="entry name" value="Integrase-like_cat_sf"/>
</dbReference>
<feature type="compositionally biased region" description="Basic and acidic residues" evidence="1">
    <location>
        <begin position="748"/>
        <end position="776"/>
    </location>
</feature>
<accession>K0QZS7</accession>
<dbReference type="Gene3D" id="1.10.443.10">
    <property type="entry name" value="Intergrase catalytic core"/>
    <property type="match status" value="1"/>
</dbReference>
<gene>
    <name evidence="2" type="ORF">THAOC_36698</name>
</gene>
<evidence type="ECO:0000313" key="2">
    <source>
        <dbReference type="EMBL" id="EJK44740.1"/>
    </source>
</evidence>
<dbReference type="EMBL" id="AGNL01049289">
    <property type="protein sequence ID" value="EJK44740.1"/>
    <property type="molecule type" value="Genomic_DNA"/>
</dbReference>
<dbReference type="GO" id="GO:0006310">
    <property type="term" value="P:DNA recombination"/>
    <property type="evidence" value="ECO:0007669"/>
    <property type="project" value="InterPro"/>
</dbReference>
<dbReference type="GO" id="GO:0015074">
    <property type="term" value="P:DNA integration"/>
    <property type="evidence" value="ECO:0007669"/>
    <property type="project" value="InterPro"/>
</dbReference>
<comment type="caution">
    <text evidence="2">The sequence shown here is derived from an EMBL/GenBank/DDBJ whole genome shotgun (WGS) entry which is preliminary data.</text>
</comment>
<dbReference type="GO" id="GO:0003677">
    <property type="term" value="F:DNA binding"/>
    <property type="evidence" value="ECO:0007669"/>
    <property type="project" value="InterPro"/>
</dbReference>